<keyword evidence="3" id="KW-0847">Vitamin C</keyword>
<evidence type="ECO:0000313" key="8">
    <source>
        <dbReference type="EMBL" id="KRH00009.1"/>
    </source>
</evidence>
<dbReference type="InterPro" id="IPR027443">
    <property type="entry name" value="IPNS-like_sf"/>
</dbReference>
<evidence type="ECO:0000256" key="1">
    <source>
        <dbReference type="ARBA" id="ARBA00008056"/>
    </source>
</evidence>
<dbReference type="GO" id="GO:0046872">
    <property type="term" value="F:metal ion binding"/>
    <property type="evidence" value="ECO:0007669"/>
    <property type="project" value="UniProtKB-KW"/>
</dbReference>
<sequence>MKDAASEFFELPAEEKKKYAMDSSDIQGYGQAYVVSEEQTLDWSDALMLVTYPTRYRKLQFWPKTPEGFKEIIEAYASEVRRVSQELLSLLSVIMGMQKHVLLELHQESLQALRVNYYPPCSTPEQVLGLSPHSDANTITLLMQDDDITGLEIRHQGGWVPVTPISDALVVNVGDVIEIWSNGKYKSVEHRAVTNKNKRRISYALFLCPQDDVEVEPLDYMIDSHNPKLYQKVRYGDYLRQSMKRKMEGKAHIDVAMTEDSESDMRNKDE</sequence>
<evidence type="ECO:0000256" key="5">
    <source>
        <dbReference type="RuleBase" id="RU003682"/>
    </source>
</evidence>
<dbReference type="SUPFAM" id="SSF51197">
    <property type="entry name" value="Clavaminate synthase-like"/>
    <property type="match status" value="1"/>
</dbReference>
<dbReference type="GO" id="GO:0016491">
    <property type="term" value="F:oxidoreductase activity"/>
    <property type="evidence" value="ECO:0007669"/>
    <property type="project" value="UniProtKB-KW"/>
</dbReference>
<comment type="similarity">
    <text evidence="1 5">Belongs to the iron/ascorbate-dependent oxidoreductase family.</text>
</comment>
<dbReference type="PANTHER" id="PTHR47991">
    <property type="entry name" value="OXOGLUTARATE/IRON-DEPENDENT DIOXYGENASE"/>
    <property type="match status" value="1"/>
</dbReference>
<organism evidence="8">
    <name type="scientific">Glycine max</name>
    <name type="common">Soybean</name>
    <name type="synonym">Glycine hispida</name>
    <dbReference type="NCBI Taxonomy" id="3847"/>
    <lineage>
        <taxon>Eukaryota</taxon>
        <taxon>Viridiplantae</taxon>
        <taxon>Streptophyta</taxon>
        <taxon>Embryophyta</taxon>
        <taxon>Tracheophyta</taxon>
        <taxon>Spermatophyta</taxon>
        <taxon>Magnoliopsida</taxon>
        <taxon>eudicotyledons</taxon>
        <taxon>Gunneridae</taxon>
        <taxon>Pentapetalae</taxon>
        <taxon>rosids</taxon>
        <taxon>fabids</taxon>
        <taxon>Fabales</taxon>
        <taxon>Fabaceae</taxon>
        <taxon>Papilionoideae</taxon>
        <taxon>50 kb inversion clade</taxon>
        <taxon>NPAAA clade</taxon>
        <taxon>indigoferoid/millettioid clade</taxon>
        <taxon>Phaseoleae</taxon>
        <taxon>Glycine</taxon>
        <taxon>Glycine subgen. Soja</taxon>
    </lineage>
</organism>
<dbReference type="Gramene" id="KRH00009">
    <property type="protein sequence ID" value="KRH00009"/>
    <property type="gene ID" value="GLYMA_18G184800"/>
</dbReference>
<reference evidence="9" key="2">
    <citation type="submission" date="2018-02" db="UniProtKB">
        <authorList>
            <consortium name="EnsemblPlants"/>
        </authorList>
    </citation>
    <scope>IDENTIFICATION</scope>
    <source>
        <strain evidence="9">Williams 82</strain>
    </source>
</reference>
<evidence type="ECO:0000313" key="9">
    <source>
        <dbReference type="EnsemblPlants" id="KRH00009"/>
    </source>
</evidence>
<dbReference type="SMR" id="K7MT69"/>
<dbReference type="PROSITE" id="PS51471">
    <property type="entry name" value="FE2OG_OXY"/>
    <property type="match status" value="1"/>
</dbReference>
<proteinExistence type="inferred from homology"/>
<dbReference type="InterPro" id="IPR026992">
    <property type="entry name" value="DIOX_N"/>
</dbReference>
<dbReference type="InterPro" id="IPR044861">
    <property type="entry name" value="IPNS-like_FE2OG_OXY"/>
</dbReference>
<dbReference type="AlphaFoldDB" id="K7MT69"/>
<evidence type="ECO:0000256" key="4">
    <source>
        <dbReference type="ARBA" id="ARBA00023004"/>
    </source>
</evidence>
<dbReference type="InterPro" id="IPR050295">
    <property type="entry name" value="Plant_2OG-oxidoreductases"/>
</dbReference>
<dbReference type="Pfam" id="PF14226">
    <property type="entry name" value="DIOX_N"/>
    <property type="match status" value="1"/>
</dbReference>
<gene>
    <name evidence="9" type="primary">LOC100781130</name>
    <name evidence="8" type="ORF">GLYMA_18G184800</name>
</gene>
<keyword evidence="2 5" id="KW-0479">Metal-binding</keyword>
<feature type="domain" description="Fe2OG dioxygenase" evidence="7">
    <location>
        <begin position="108"/>
        <end position="209"/>
    </location>
</feature>
<keyword evidence="4 5" id="KW-0408">Iron</keyword>
<dbReference type="EnsemblPlants" id="KRH00009">
    <property type="protein sequence ID" value="KRH00009"/>
    <property type="gene ID" value="GLYMA_18G184800"/>
</dbReference>
<accession>K7MT69</accession>
<dbReference type="ExpressionAtlas" id="K7MT69">
    <property type="expression patterns" value="baseline and differential"/>
</dbReference>
<evidence type="ECO:0000259" key="7">
    <source>
        <dbReference type="PROSITE" id="PS51471"/>
    </source>
</evidence>
<protein>
    <recommendedName>
        <fullName evidence="7">Fe2OG dioxygenase domain-containing protein</fullName>
    </recommendedName>
</protein>
<dbReference type="OMA" id="FQVPQRY"/>
<evidence type="ECO:0000256" key="2">
    <source>
        <dbReference type="ARBA" id="ARBA00022723"/>
    </source>
</evidence>
<evidence type="ECO:0000313" key="10">
    <source>
        <dbReference type="Proteomes" id="UP000008827"/>
    </source>
</evidence>
<dbReference type="GO" id="GO:0031418">
    <property type="term" value="F:L-ascorbic acid binding"/>
    <property type="evidence" value="ECO:0007669"/>
    <property type="project" value="UniProtKB-KW"/>
</dbReference>
<evidence type="ECO:0000256" key="3">
    <source>
        <dbReference type="ARBA" id="ARBA00022896"/>
    </source>
</evidence>
<dbReference type="Pfam" id="PF03171">
    <property type="entry name" value="2OG-FeII_Oxy"/>
    <property type="match status" value="1"/>
</dbReference>
<name>K7MT69_SOYBN</name>
<evidence type="ECO:0000256" key="6">
    <source>
        <dbReference type="SAM" id="MobiDB-lite"/>
    </source>
</evidence>
<dbReference type="FunFam" id="2.60.120.330:FF:000079">
    <property type="entry name" value="Protein SRG1"/>
    <property type="match status" value="1"/>
</dbReference>
<dbReference type="HOGENOM" id="CLU_010119_16_2_1"/>
<keyword evidence="10" id="KW-1185">Reference proteome</keyword>
<keyword evidence="5" id="KW-0560">Oxidoreductase</keyword>
<reference evidence="8 9" key="1">
    <citation type="journal article" date="2010" name="Nature">
        <title>Genome sequence of the palaeopolyploid soybean.</title>
        <authorList>
            <person name="Schmutz J."/>
            <person name="Cannon S.B."/>
            <person name="Schlueter J."/>
            <person name="Ma J."/>
            <person name="Mitros T."/>
            <person name="Nelson W."/>
            <person name="Hyten D.L."/>
            <person name="Song Q."/>
            <person name="Thelen J.J."/>
            <person name="Cheng J."/>
            <person name="Xu D."/>
            <person name="Hellsten U."/>
            <person name="May G.D."/>
            <person name="Yu Y."/>
            <person name="Sakurai T."/>
            <person name="Umezawa T."/>
            <person name="Bhattacharyya M.K."/>
            <person name="Sandhu D."/>
            <person name="Valliyodan B."/>
            <person name="Lindquist E."/>
            <person name="Peto M."/>
            <person name="Grant D."/>
            <person name="Shu S."/>
            <person name="Goodstein D."/>
            <person name="Barry K."/>
            <person name="Futrell-Griggs M."/>
            <person name="Abernathy B."/>
            <person name="Du J."/>
            <person name="Tian Z."/>
            <person name="Zhu L."/>
            <person name="Gill N."/>
            <person name="Joshi T."/>
            <person name="Libault M."/>
            <person name="Sethuraman A."/>
            <person name="Zhang X.-C."/>
            <person name="Shinozaki K."/>
            <person name="Nguyen H.T."/>
            <person name="Wing R.A."/>
            <person name="Cregan P."/>
            <person name="Specht J."/>
            <person name="Grimwood J."/>
            <person name="Rokhsar D."/>
            <person name="Stacey G."/>
            <person name="Shoemaker R.C."/>
            <person name="Jackson S.A."/>
        </authorList>
    </citation>
    <scope>NUCLEOTIDE SEQUENCE [LARGE SCALE GENOMIC DNA]</scope>
    <source>
        <strain evidence="9">cv. Williams 82</strain>
        <tissue evidence="8">Callus</tissue>
    </source>
</reference>
<dbReference type="EMBL" id="CM000851">
    <property type="protein sequence ID" value="KRH00009.1"/>
    <property type="molecule type" value="Genomic_DNA"/>
</dbReference>
<dbReference type="Gene3D" id="2.60.120.330">
    <property type="entry name" value="B-lactam Antibiotic, Isopenicillin N Synthase, Chain"/>
    <property type="match status" value="1"/>
</dbReference>
<feature type="region of interest" description="Disordered" evidence="6">
    <location>
        <begin position="250"/>
        <end position="270"/>
    </location>
</feature>
<reference evidence="8" key="3">
    <citation type="submission" date="2018-07" db="EMBL/GenBank/DDBJ databases">
        <title>WGS assembly of Glycine max.</title>
        <authorList>
            <person name="Schmutz J."/>
            <person name="Cannon S."/>
            <person name="Schlueter J."/>
            <person name="Ma J."/>
            <person name="Mitros T."/>
            <person name="Nelson W."/>
            <person name="Hyten D."/>
            <person name="Song Q."/>
            <person name="Thelen J."/>
            <person name="Cheng J."/>
            <person name="Xu D."/>
            <person name="Hellsten U."/>
            <person name="May G."/>
            <person name="Yu Y."/>
            <person name="Sakurai T."/>
            <person name="Umezawa T."/>
            <person name="Bhattacharyya M."/>
            <person name="Sandhu D."/>
            <person name="Valliyodan B."/>
            <person name="Lindquist E."/>
            <person name="Peto M."/>
            <person name="Grant D."/>
            <person name="Shu S."/>
            <person name="Goodstein D."/>
            <person name="Barry K."/>
            <person name="Futrell-Griggs M."/>
            <person name="Abernathy B."/>
            <person name="Du J."/>
            <person name="Tian Z."/>
            <person name="Zhu L."/>
            <person name="Gill N."/>
            <person name="Joshi T."/>
            <person name="Libault M."/>
            <person name="Sethuraman A."/>
            <person name="Zhang X."/>
            <person name="Shinozaki K."/>
            <person name="Nguyen H."/>
            <person name="Wing R."/>
            <person name="Cregan P."/>
            <person name="Specht J."/>
            <person name="Grimwood J."/>
            <person name="Rokhsar D."/>
            <person name="Stacey G."/>
            <person name="Shoemaker R."/>
            <person name="Jackson S."/>
        </authorList>
    </citation>
    <scope>NUCLEOTIDE SEQUENCE</scope>
    <source>
        <tissue evidence="8">Callus</tissue>
    </source>
</reference>
<dbReference type="InterPro" id="IPR005123">
    <property type="entry name" value="Oxoglu/Fe-dep_dioxygenase_dom"/>
</dbReference>
<dbReference type="Proteomes" id="UP000008827">
    <property type="component" value="Chromosome 18"/>
</dbReference>